<proteinExistence type="predicted"/>
<dbReference type="EMBL" id="LR743508">
    <property type="protein sequence ID" value="CAA2109650.1"/>
    <property type="molecule type" value="Genomic_DNA"/>
</dbReference>
<evidence type="ECO:0000313" key="1">
    <source>
        <dbReference type="EMBL" id="CAA2109650.1"/>
    </source>
</evidence>
<name>A0A679JTH7_VARPD</name>
<accession>A0A679JTH7</accession>
<sequence>MLTATTFLLALLLMLVAREVYLALWLHRSTRIQRSRQGWVATEIRRRVAMEEVPVHVSAYPLPREERILVSRVLGLVIWHREVSVGLPASACERLSAIAPQEFDQQFPPWLRLGVVQI</sequence>
<protein>
    <submittedName>
        <fullName evidence="1">Uncharacterized protein</fullName>
    </submittedName>
</protein>
<dbReference type="AlphaFoldDB" id="A0A679JTH7"/>
<gene>
    <name evidence="1" type="ORF">VVAX_05921</name>
</gene>
<reference evidence="1" key="1">
    <citation type="submission" date="2019-12" db="EMBL/GenBank/DDBJ databases">
        <authorList>
            <person name="Cremers G."/>
        </authorList>
    </citation>
    <scope>NUCLEOTIDE SEQUENCE</scope>
    <source>
        <strain evidence="1">Vvax</strain>
    </source>
</reference>
<organism evidence="1">
    <name type="scientific">Variovorax paradoxus</name>
    <dbReference type="NCBI Taxonomy" id="34073"/>
    <lineage>
        <taxon>Bacteria</taxon>
        <taxon>Pseudomonadati</taxon>
        <taxon>Pseudomonadota</taxon>
        <taxon>Betaproteobacteria</taxon>
        <taxon>Burkholderiales</taxon>
        <taxon>Comamonadaceae</taxon>
        <taxon>Variovorax</taxon>
    </lineage>
</organism>